<feature type="compositionally biased region" description="Acidic residues" evidence="1">
    <location>
        <begin position="1"/>
        <end position="10"/>
    </location>
</feature>
<sequence>MTDSEDEPQEQPEFGQGKRIKTPSKRSTDYRDEREGVAWKHETKQRKATIKNKRAAIASLSSPAASEPSSHHTTSMLIDPLTTPSNSNKTGGGNTNKTDKGKGKASNSIVGQMHQLLSLIDEGGDFPSPIRPGSKPILANCFNDSTLLGVEVEEWSRRRLLYVLRHRDGRVLNPHFDYEDLKKILGTDPRWDSETDDLDDEIIQQPRPSAATNVTNNTVMGEFDEEPVRRKLVQVQSIPPPRPIGAQGATSKVNDPVVSYTGTSLEGSQTNLAPKKTESQPLKHWKSTGLLEPHSHDGPYQPVSKAGGAQSQPALPTGPTKQSAPKPRTDSSKSQHSYPSQPLRVSDPARNLDVQRNHEQQARSPPVPSGSHLLPRASHSDSRQQNLPSTRQHEGSQAPRRDAQGSQRTSSIALPPLQQSAQPSQTGLSNTGRSTQSNTNRPTGPTGSRTTNHRPHNSSEWPRTVSSSTPGSASSRQQHQQQSASMPGPNSRNEQVQREDEPELENEDKEPRETGRRTGSTRSRLKDYSGVEKDILNWVGRAYVAIMAVDGMYETDEGILNKRRLKAWKLGCSKYEVGFEELPLATGHVQNMGDRLCSWHSRVKAFVRPYAESFFQGITGRQAIKMCVKELKASALHTKHEILQTCMSKILFRAKDDYGVQFGHLFKTATVQLVCFICALIQSLIEEYETGIQGNKDLNFEVQRKAYLTHSGSHEQWLANNGPCWALVQKQMTLRAFANAGASYSVMMVDIEKAMLHEEDLPTDDPAEEELAAWENELAELDPDVRELPNAWGGEDMLDAEQEDEPGDGLDGGNDMGGNGIELEDQDENEHESRGNHHSPEGERHTHSDGHRDNHCDHRDNYRDDRRDYRDNHHDDCHNQQDNYHNDPRDYRDERRQHPDDNCGNHNNRRDFRDDHWGFQDDRQDFRDNRRDFCDDHCDSRDTRHDYHQNEHDQPNNYREDRHDFTTGRPTQLDDR</sequence>
<feature type="compositionally biased region" description="Polar residues" evidence="1">
    <location>
        <begin position="426"/>
        <end position="450"/>
    </location>
</feature>
<feature type="region of interest" description="Disordered" evidence="1">
    <location>
        <begin position="799"/>
        <end position="858"/>
    </location>
</feature>
<evidence type="ECO:0000313" key="3">
    <source>
        <dbReference type="EMBL" id="CAE6421855.1"/>
    </source>
</evidence>
<feature type="compositionally biased region" description="Basic and acidic residues" evidence="1">
    <location>
        <begin position="26"/>
        <end position="42"/>
    </location>
</feature>
<feature type="compositionally biased region" description="Gly residues" evidence="1">
    <location>
        <begin position="809"/>
        <end position="820"/>
    </location>
</feature>
<feature type="domain" description="DUF6532" evidence="2">
    <location>
        <begin position="545"/>
        <end position="717"/>
    </location>
</feature>
<feature type="compositionally biased region" description="Low complexity" evidence="1">
    <location>
        <begin position="55"/>
        <end position="68"/>
    </location>
</feature>
<organism evidence="3 4">
    <name type="scientific">Rhizoctonia solani</name>
    <dbReference type="NCBI Taxonomy" id="456999"/>
    <lineage>
        <taxon>Eukaryota</taxon>
        <taxon>Fungi</taxon>
        <taxon>Dikarya</taxon>
        <taxon>Basidiomycota</taxon>
        <taxon>Agaricomycotina</taxon>
        <taxon>Agaricomycetes</taxon>
        <taxon>Cantharellales</taxon>
        <taxon>Ceratobasidiaceae</taxon>
        <taxon>Rhizoctonia</taxon>
    </lineage>
</organism>
<accession>A0A8H2XBQ9</accession>
<feature type="region of interest" description="Disordered" evidence="1">
    <location>
        <begin position="1"/>
        <end position="107"/>
    </location>
</feature>
<dbReference type="Pfam" id="PF20149">
    <property type="entry name" value="DUF6532"/>
    <property type="match status" value="1"/>
</dbReference>
<feature type="compositionally biased region" description="Basic and acidic residues" evidence="1">
    <location>
        <begin position="391"/>
        <end position="403"/>
    </location>
</feature>
<protein>
    <recommendedName>
        <fullName evidence="2">DUF6532 domain-containing protein</fullName>
    </recommendedName>
</protein>
<evidence type="ECO:0000256" key="1">
    <source>
        <dbReference type="SAM" id="MobiDB-lite"/>
    </source>
</evidence>
<comment type="caution">
    <text evidence="3">The sequence shown here is derived from an EMBL/GenBank/DDBJ whole genome shotgun (WGS) entry which is preliminary data.</text>
</comment>
<feature type="compositionally biased region" description="Basic and acidic residues" evidence="1">
    <location>
        <begin position="831"/>
        <end position="858"/>
    </location>
</feature>
<dbReference type="AlphaFoldDB" id="A0A8H2XBQ9"/>
<feature type="region of interest" description="Disordered" evidence="1">
    <location>
        <begin position="872"/>
        <end position="976"/>
    </location>
</feature>
<feature type="compositionally biased region" description="Low complexity" evidence="1">
    <location>
        <begin position="413"/>
        <end position="425"/>
    </location>
</feature>
<reference evidence="3" key="1">
    <citation type="submission" date="2021-01" db="EMBL/GenBank/DDBJ databases">
        <authorList>
            <person name="Kaushik A."/>
        </authorList>
    </citation>
    <scope>NUCLEOTIDE SEQUENCE</scope>
    <source>
        <strain evidence="3">Type strain: AG8-Rh-89/</strain>
    </source>
</reference>
<feature type="region of interest" description="Disordered" evidence="1">
    <location>
        <begin position="236"/>
        <end position="525"/>
    </location>
</feature>
<proteinExistence type="predicted"/>
<gene>
    <name evidence="3" type="ORF">RDB_LOCUS10636</name>
</gene>
<feature type="compositionally biased region" description="Acidic residues" evidence="1">
    <location>
        <begin position="799"/>
        <end position="808"/>
    </location>
</feature>
<evidence type="ECO:0000313" key="4">
    <source>
        <dbReference type="Proteomes" id="UP000663850"/>
    </source>
</evidence>
<name>A0A8H2XBQ9_9AGAM</name>
<feature type="compositionally biased region" description="Polar residues" evidence="1">
    <location>
        <begin position="309"/>
        <end position="323"/>
    </location>
</feature>
<dbReference type="EMBL" id="CAJMWZ010000601">
    <property type="protein sequence ID" value="CAE6421855.1"/>
    <property type="molecule type" value="Genomic_DNA"/>
</dbReference>
<feature type="compositionally biased region" description="Basic residues" evidence="1">
    <location>
        <begin position="43"/>
        <end position="54"/>
    </location>
</feature>
<dbReference type="InterPro" id="IPR045341">
    <property type="entry name" value="DUF6532"/>
</dbReference>
<dbReference type="Proteomes" id="UP000663850">
    <property type="component" value="Unassembled WGS sequence"/>
</dbReference>
<evidence type="ECO:0000259" key="2">
    <source>
        <dbReference type="Pfam" id="PF20149"/>
    </source>
</evidence>
<feature type="compositionally biased region" description="Low complexity" evidence="1">
    <location>
        <begin position="466"/>
        <end position="485"/>
    </location>
</feature>
<feature type="compositionally biased region" description="Polar residues" evidence="1">
    <location>
        <begin position="260"/>
        <end position="272"/>
    </location>
</feature>